<evidence type="ECO:0000256" key="4">
    <source>
        <dbReference type="SAM" id="MobiDB-lite"/>
    </source>
</evidence>
<dbReference type="PANTHER" id="PTHR46796:SF6">
    <property type="entry name" value="ARAC SUBFAMILY"/>
    <property type="match status" value="1"/>
</dbReference>
<feature type="compositionally biased region" description="Basic residues" evidence="4">
    <location>
        <begin position="416"/>
        <end position="433"/>
    </location>
</feature>
<dbReference type="Proteomes" id="UP001501455">
    <property type="component" value="Unassembled WGS sequence"/>
</dbReference>
<dbReference type="PANTHER" id="PTHR46796">
    <property type="entry name" value="HTH-TYPE TRANSCRIPTIONAL ACTIVATOR RHAS-RELATED"/>
    <property type="match status" value="1"/>
</dbReference>
<accession>A0ABP6TSB2</accession>
<evidence type="ECO:0000313" key="6">
    <source>
        <dbReference type="EMBL" id="GAA3498209.1"/>
    </source>
</evidence>
<dbReference type="EMBL" id="BAAAXF010000036">
    <property type="protein sequence ID" value="GAA3498209.1"/>
    <property type="molecule type" value="Genomic_DNA"/>
</dbReference>
<keyword evidence="1" id="KW-0805">Transcription regulation</keyword>
<dbReference type="Pfam" id="PF14525">
    <property type="entry name" value="AraC_binding_2"/>
    <property type="match status" value="1"/>
</dbReference>
<evidence type="ECO:0000256" key="3">
    <source>
        <dbReference type="ARBA" id="ARBA00023163"/>
    </source>
</evidence>
<dbReference type="InterPro" id="IPR050204">
    <property type="entry name" value="AraC_XylS_family_regulators"/>
</dbReference>
<evidence type="ECO:0000313" key="7">
    <source>
        <dbReference type="Proteomes" id="UP001501455"/>
    </source>
</evidence>
<dbReference type="InterPro" id="IPR009057">
    <property type="entry name" value="Homeodomain-like_sf"/>
</dbReference>
<dbReference type="InterPro" id="IPR020449">
    <property type="entry name" value="Tscrpt_reg_AraC-type_HTH"/>
</dbReference>
<feature type="region of interest" description="Disordered" evidence="4">
    <location>
        <begin position="368"/>
        <end position="451"/>
    </location>
</feature>
<dbReference type="Gene3D" id="1.10.10.60">
    <property type="entry name" value="Homeodomain-like"/>
    <property type="match status" value="1"/>
</dbReference>
<evidence type="ECO:0000259" key="5">
    <source>
        <dbReference type="PROSITE" id="PS01124"/>
    </source>
</evidence>
<keyword evidence="3" id="KW-0804">Transcription</keyword>
<dbReference type="PROSITE" id="PS01124">
    <property type="entry name" value="HTH_ARAC_FAMILY_2"/>
    <property type="match status" value="1"/>
</dbReference>
<name>A0ABP6TSB2_9ACTN</name>
<comment type="caution">
    <text evidence="6">The sequence shown here is derived from an EMBL/GenBank/DDBJ whole genome shotgun (WGS) entry which is preliminary data.</text>
</comment>
<keyword evidence="7" id="KW-1185">Reference proteome</keyword>
<evidence type="ECO:0000256" key="1">
    <source>
        <dbReference type="ARBA" id="ARBA00023015"/>
    </source>
</evidence>
<sequence>MLVQEFRTDVVPPAERWDLWQDVATRTHVPNLMRSERSDDFRAAMRVLPLGELQIAELSLPRLDTVRTPRTIRQFDPEVYQINCRLAGDGGLAQNGTESAFEAGHLVTADSSLPYDVRINRTSQRSTTVVVSVPRARLPLPPRAVRRLLAVPVPVDRGMGGTLYRWPADTVRRADEFTQADAPALASVTTDLLASVLGGCLDSEDALPPESRRRALHTRIRDFIDRNLGDPALSPATVAAAHGISVRRLHQLFAAEGESPAGWIRHRRLERCRRDLADPRLRGRSVRSIAARWGFTDPATFSRVFRRAYGTTPTDHRHHHAGRTAQDSLPHAGSCGNRQDPCTDRQGPGRPGAACWCACAVGAAHRGEQGGSSVRCRRTSASGPAPHGLRASPTPRAPRTAPPSRRAPRGRPGPTARRRTVRPRRSRCGRPTRHGAWSPRRATPDRRRTDGIGVVSTLSGLRHTVINGVASATSCATACSNSFVMRT</sequence>
<dbReference type="SUPFAM" id="SSF46689">
    <property type="entry name" value="Homeodomain-like"/>
    <property type="match status" value="1"/>
</dbReference>
<protein>
    <recommendedName>
        <fullName evidence="5">HTH araC/xylS-type domain-containing protein</fullName>
    </recommendedName>
</protein>
<gene>
    <name evidence="6" type="ORF">GCM10019016_053120</name>
</gene>
<dbReference type="PRINTS" id="PR00032">
    <property type="entry name" value="HTHARAC"/>
</dbReference>
<feature type="region of interest" description="Disordered" evidence="4">
    <location>
        <begin position="311"/>
        <end position="347"/>
    </location>
</feature>
<proteinExistence type="predicted"/>
<feature type="domain" description="HTH araC/xylS-type" evidence="5">
    <location>
        <begin position="218"/>
        <end position="319"/>
    </location>
</feature>
<keyword evidence="2" id="KW-0238">DNA-binding</keyword>
<organism evidence="6 7">
    <name type="scientific">Streptomyces prasinosporus</name>
    <dbReference type="NCBI Taxonomy" id="68256"/>
    <lineage>
        <taxon>Bacteria</taxon>
        <taxon>Bacillati</taxon>
        <taxon>Actinomycetota</taxon>
        <taxon>Actinomycetes</taxon>
        <taxon>Kitasatosporales</taxon>
        <taxon>Streptomycetaceae</taxon>
        <taxon>Streptomyces</taxon>
        <taxon>Streptomyces albogriseolus group</taxon>
    </lineage>
</organism>
<dbReference type="SMART" id="SM00342">
    <property type="entry name" value="HTH_ARAC"/>
    <property type="match status" value="1"/>
</dbReference>
<dbReference type="InterPro" id="IPR035418">
    <property type="entry name" value="AraC-bd_2"/>
</dbReference>
<dbReference type="Pfam" id="PF12833">
    <property type="entry name" value="HTH_18"/>
    <property type="match status" value="1"/>
</dbReference>
<dbReference type="InterPro" id="IPR018060">
    <property type="entry name" value="HTH_AraC"/>
</dbReference>
<feature type="compositionally biased region" description="Low complexity" evidence="4">
    <location>
        <begin position="390"/>
        <end position="415"/>
    </location>
</feature>
<evidence type="ECO:0000256" key="2">
    <source>
        <dbReference type="ARBA" id="ARBA00023125"/>
    </source>
</evidence>
<reference evidence="7" key="1">
    <citation type="journal article" date="2019" name="Int. J. Syst. Evol. Microbiol.">
        <title>The Global Catalogue of Microorganisms (GCM) 10K type strain sequencing project: providing services to taxonomists for standard genome sequencing and annotation.</title>
        <authorList>
            <consortium name="The Broad Institute Genomics Platform"/>
            <consortium name="The Broad Institute Genome Sequencing Center for Infectious Disease"/>
            <person name="Wu L."/>
            <person name="Ma J."/>
        </authorList>
    </citation>
    <scope>NUCLEOTIDE SEQUENCE [LARGE SCALE GENOMIC DNA]</scope>
    <source>
        <strain evidence="7">JCM 4816</strain>
    </source>
</reference>